<dbReference type="EMBL" id="BGPR01010501">
    <property type="protein sequence ID" value="GBN46505.1"/>
    <property type="molecule type" value="Genomic_DNA"/>
</dbReference>
<reference evidence="1 2" key="1">
    <citation type="journal article" date="2019" name="Sci. Rep.">
        <title>Orb-weaving spider Araneus ventricosus genome elucidates the spidroin gene catalogue.</title>
        <authorList>
            <person name="Kono N."/>
            <person name="Nakamura H."/>
            <person name="Ohtoshi R."/>
            <person name="Moran D.A.P."/>
            <person name="Shinohara A."/>
            <person name="Yoshida Y."/>
            <person name="Fujiwara M."/>
            <person name="Mori M."/>
            <person name="Tomita M."/>
            <person name="Arakawa K."/>
        </authorList>
    </citation>
    <scope>NUCLEOTIDE SEQUENCE [LARGE SCALE GENOMIC DNA]</scope>
</reference>
<sequence length="105" mass="11978">MLTTTVLQQIVHRSESRTNEYRVTHEGMPVYHILTFECLVINWPLKEINVFPFSALGFLLCLVRYRPCCSLKALFTHETAVTLSLRRSVAVPLNTQNSAGIKMIV</sequence>
<name>A0A4Y2P3P1_ARAVE</name>
<evidence type="ECO:0000313" key="1">
    <source>
        <dbReference type="EMBL" id="GBN46505.1"/>
    </source>
</evidence>
<proteinExistence type="predicted"/>
<protein>
    <submittedName>
        <fullName evidence="1">Uncharacterized protein</fullName>
    </submittedName>
</protein>
<gene>
    <name evidence="1" type="ORF">AVEN_232415_1</name>
</gene>
<accession>A0A4Y2P3P1</accession>
<comment type="caution">
    <text evidence="1">The sequence shown here is derived from an EMBL/GenBank/DDBJ whole genome shotgun (WGS) entry which is preliminary data.</text>
</comment>
<dbReference type="AlphaFoldDB" id="A0A4Y2P3P1"/>
<dbReference type="Proteomes" id="UP000499080">
    <property type="component" value="Unassembled WGS sequence"/>
</dbReference>
<evidence type="ECO:0000313" key="2">
    <source>
        <dbReference type="Proteomes" id="UP000499080"/>
    </source>
</evidence>
<keyword evidence="2" id="KW-1185">Reference proteome</keyword>
<organism evidence="1 2">
    <name type="scientific">Araneus ventricosus</name>
    <name type="common">Orbweaver spider</name>
    <name type="synonym">Epeira ventricosa</name>
    <dbReference type="NCBI Taxonomy" id="182803"/>
    <lineage>
        <taxon>Eukaryota</taxon>
        <taxon>Metazoa</taxon>
        <taxon>Ecdysozoa</taxon>
        <taxon>Arthropoda</taxon>
        <taxon>Chelicerata</taxon>
        <taxon>Arachnida</taxon>
        <taxon>Araneae</taxon>
        <taxon>Araneomorphae</taxon>
        <taxon>Entelegynae</taxon>
        <taxon>Araneoidea</taxon>
        <taxon>Araneidae</taxon>
        <taxon>Araneus</taxon>
    </lineage>
</organism>